<evidence type="ECO:0000313" key="3">
    <source>
        <dbReference type="WBParaSite" id="ASIM_0002088301-mRNA-1"/>
    </source>
</evidence>
<accession>A0A0M3KIR4</accession>
<proteinExistence type="predicted"/>
<dbReference type="Proteomes" id="UP000267096">
    <property type="component" value="Unassembled WGS sequence"/>
</dbReference>
<dbReference type="AlphaFoldDB" id="A0A0M3KIR4"/>
<evidence type="ECO:0000313" key="2">
    <source>
        <dbReference type="Proteomes" id="UP000267096"/>
    </source>
</evidence>
<keyword evidence="2" id="KW-1185">Reference proteome</keyword>
<sequence length="138" mass="16319">MVKHERPDIEITMKTKERLLEQYGWIADLYMIDFFVDDHWTRLPSSWRNCFDNFDAISWFNVLNNTNSGNLNIKDIDSSNNDSKHILPLSFICFKRLIDTVSLERKPVNGLKQLAELLEIDAQYVRYIDNLSFCLLIE</sequence>
<reference evidence="3" key="1">
    <citation type="submission" date="2017-02" db="UniProtKB">
        <authorList>
            <consortium name="WormBaseParasite"/>
        </authorList>
    </citation>
    <scope>IDENTIFICATION</scope>
</reference>
<reference evidence="1 2" key="2">
    <citation type="submission" date="2018-11" db="EMBL/GenBank/DDBJ databases">
        <authorList>
            <consortium name="Pathogen Informatics"/>
        </authorList>
    </citation>
    <scope>NUCLEOTIDE SEQUENCE [LARGE SCALE GENOMIC DNA]</scope>
</reference>
<gene>
    <name evidence="1" type="ORF">ASIM_LOCUS20262</name>
</gene>
<name>A0A0M3KIR4_ANISI</name>
<dbReference type="EMBL" id="UYRR01039104">
    <property type="protein sequence ID" value="VDK75529.1"/>
    <property type="molecule type" value="Genomic_DNA"/>
</dbReference>
<organism evidence="3">
    <name type="scientific">Anisakis simplex</name>
    <name type="common">Herring worm</name>
    <dbReference type="NCBI Taxonomy" id="6269"/>
    <lineage>
        <taxon>Eukaryota</taxon>
        <taxon>Metazoa</taxon>
        <taxon>Ecdysozoa</taxon>
        <taxon>Nematoda</taxon>
        <taxon>Chromadorea</taxon>
        <taxon>Rhabditida</taxon>
        <taxon>Spirurina</taxon>
        <taxon>Ascaridomorpha</taxon>
        <taxon>Ascaridoidea</taxon>
        <taxon>Anisakidae</taxon>
        <taxon>Anisakis</taxon>
        <taxon>Anisakis simplex complex</taxon>
    </lineage>
</organism>
<dbReference type="WBParaSite" id="ASIM_0002088301-mRNA-1">
    <property type="protein sequence ID" value="ASIM_0002088301-mRNA-1"/>
    <property type="gene ID" value="ASIM_0002088301"/>
</dbReference>
<protein>
    <submittedName>
        <fullName evidence="1 3">Uncharacterized protein</fullName>
    </submittedName>
</protein>
<evidence type="ECO:0000313" key="1">
    <source>
        <dbReference type="EMBL" id="VDK75529.1"/>
    </source>
</evidence>
<dbReference type="OrthoDB" id="5875367at2759"/>